<evidence type="ECO:0000256" key="6">
    <source>
        <dbReference type="SAM" id="Phobius"/>
    </source>
</evidence>
<dbReference type="InterPro" id="IPR037185">
    <property type="entry name" value="EmrE-like"/>
</dbReference>
<dbReference type="Gene3D" id="1.10.3730.20">
    <property type="match status" value="1"/>
</dbReference>
<reference evidence="8 9" key="1">
    <citation type="submission" date="2019-11" db="EMBL/GenBank/DDBJ databases">
        <title>Terrilactibacillus tamarindus sp. nov. BCM23-1 isolated from bark of Tamarindus indica.</title>
        <authorList>
            <person name="Kingkaew E."/>
            <person name="Tanasupawat S."/>
        </authorList>
    </citation>
    <scope>NUCLEOTIDE SEQUENCE [LARGE SCALE GENOMIC DNA]</scope>
    <source>
        <strain evidence="8 9">BCM23-1</strain>
    </source>
</reference>
<feature type="transmembrane region" description="Helical" evidence="6">
    <location>
        <begin position="146"/>
        <end position="165"/>
    </location>
</feature>
<evidence type="ECO:0000256" key="3">
    <source>
        <dbReference type="ARBA" id="ARBA00022692"/>
    </source>
</evidence>
<dbReference type="Proteomes" id="UP000440978">
    <property type="component" value="Unassembled WGS sequence"/>
</dbReference>
<feature type="domain" description="EamA" evidence="7">
    <location>
        <begin position="31"/>
        <end position="160"/>
    </location>
</feature>
<keyword evidence="3 6" id="KW-0812">Transmembrane</keyword>
<dbReference type="Pfam" id="PF00892">
    <property type="entry name" value="EamA"/>
    <property type="match status" value="2"/>
</dbReference>
<dbReference type="PANTHER" id="PTHR32322">
    <property type="entry name" value="INNER MEMBRANE TRANSPORTER"/>
    <property type="match status" value="1"/>
</dbReference>
<gene>
    <name evidence="8" type="ORF">GMB86_06765</name>
</gene>
<feature type="domain" description="EamA" evidence="7">
    <location>
        <begin position="175"/>
        <end position="308"/>
    </location>
</feature>
<feature type="transmembrane region" description="Helical" evidence="6">
    <location>
        <begin position="30"/>
        <end position="51"/>
    </location>
</feature>
<comment type="similarity">
    <text evidence="2">Belongs to the EamA transporter family.</text>
</comment>
<keyword evidence="9" id="KW-1185">Reference proteome</keyword>
<feature type="transmembrane region" description="Helical" evidence="6">
    <location>
        <begin position="90"/>
        <end position="109"/>
    </location>
</feature>
<sequence>MFFRRSYDIKRREGLHFVKRGLESVKIRDLCAIFSLAALWGASFLFMRIASPVLGPLITIESRVIIAAFGLILYLIIIKSSVQLKKWWKEYLIIGALNAALPFTMIATAELHLDASMSSILNSLTPLCTALVVWIWLKQTLSIKKWVGIIVGIIGVIILVGLSPIEFTKVTILSIGLSILSTVCYGIAGVYAKKTFTNTTPLSLAVGQQLGAAVVLLPFSFIYIPRSIVTITPVVVYSIIALALLCTSAAYLLYFYLLNRVGPTNTLSVTLLVPVFGMIWGALFLNEIITFNMVIGLLIIISSILMIYDVPLNITRKKRVHH</sequence>
<evidence type="ECO:0000256" key="2">
    <source>
        <dbReference type="ARBA" id="ARBA00007362"/>
    </source>
</evidence>
<dbReference type="SUPFAM" id="SSF103481">
    <property type="entry name" value="Multidrug resistance efflux transporter EmrE"/>
    <property type="match status" value="2"/>
</dbReference>
<dbReference type="GO" id="GO:0016020">
    <property type="term" value="C:membrane"/>
    <property type="evidence" value="ECO:0007669"/>
    <property type="project" value="UniProtKB-SubCell"/>
</dbReference>
<evidence type="ECO:0000256" key="5">
    <source>
        <dbReference type="ARBA" id="ARBA00023136"/>
    </source>
</evidence>
<organism evidence="8 9">
    <name type="scientific">Terrilactibacillus tamarindi</name>
    <dbReference type="NCBI Taxonomy" id="2599694"/>
    <lineage>
        <taxon>Bacteria</taxon>
        <taxon>Bacillati</taxon>
        <taxon>Bacillota</taxon>
        <taxon>Bacilli</taxon>
        <taxon>Bacillales</taxon>
        <taxon>Bacillaceae</taxon>
        <taxon>Terrilactibacillus</taxon>
    </lineage>
</organism>
<keyword evidence="5 6" id="KW-0472">Membrane</keyword>
<evidence type="ECO:0000313" key="9">
    <source>
        <dbReference type="Proteomes" id="UP000440978"/>
    </source>
</evidence>
<keyword evidence="4 6" id="KW-1133">Transmembrane helix</keyword>
<dbReference type="AlphaFoldDB" id="A0A6N8CRM8"/>
<evidence type="ECO:0000313" key="8">
    <source>
        <dbReference type="EMBL" id="MTT31713.1"/>
    </source>
</evidence>
<feature type="transmembrane region" description="Helical" evidence="6">
    <location>
        <begin position="171"/>
        <end position="192"/>
    </location>
</feature>
<name>A0A6N8CRM8_9BACI</name>
<feature type="transmembrane region" description="Helical" evidence="6">
    <location>
        <begin position="264"/>
        <end position="283"/>
    </location>
</feature>
<dbReference type="OrthoDB" id="510638at2"/>
<dbReference type="InterPro" id="IPR000620">
    <property type="entry name" value="EamA_dom"/>
</dbReference>
<protein>
    <submittedName>
        <fullName evidence="8">EamA family transporter</fullName>
    </submittedName>
</protein>
<evidence type="ECO:0000259" key="7">
    <source>
        <dbReference type="Pfam" id="PF00892"/>
    </source>
</evidence>
<dbReference type="PANTHER" id="PTHR32322:SF9">
    <property type="entry name" value="AMINO-ACID METABOLITE EFFLUX PUMP-RELATED"/>
    <property type="match status" value="1"/>
</dbReference>
<feature type="transmembrane region" description="Helical" evidence="6">
    <location>
        <begin position="57"/>
        <end position="78"/>
    </location>
</feature>
<comment type="caution">
    <text evidence="8">The sequence shown here is derived from an EMBL/GenBank/DDBJ whole genome shotgun (WGS) entry which is preliminary data.</text>
</comment>
<feature type="transmembrane region" description="Helical" evidence="6">
    <location>
        <begin position="204"/>
        <end position="224"/>
    </location>
</feature>
<feature type="transmembrane region" description="Helical" evidence="6">
    <location>
        <begin position="289"/>
        <end position="308"/>
    </location>
</feature>
<evidence type="ECO:0000256" key="1">
    <source>
        <dbReference type="ARBA" id="ARBA00004127"/>
    </source>
</evidence>
<feature type="transmembrane region" description="Helical" evidence="6">
    <location>
        <begin position="115"/>
        <end position="137"/>
    </location>
</feature>
<dbReference type="EMBL" id="WNHB01000008">
    <property type="protein sequence ID" value="MTT31713.1"/>
    <property type="molecule type" value="Genomic_DNA"/>
</dbReference>
<dbReference type="InterPro" id="IPR050638">
    <property type="entry name" value="AA-Vitamin_Transporters"/>
</dbReference>
<proteinExistence type="inferred from homology"/>
<comment type="subcellular location">
    <subcellularLocation>
        <location evidence="1">Endomembrane system</location>
        <topology evidence="1">Multi-pass membrane protein</topology>
    </subcellularLocation>
</comment>
<accession>A0A6N8CRM8</accession>
<feature type="transmembrane region" description="Helical" evidence="6">
    <location>
        <begin position="236"/>
        <end position="257"/>
    </location>
</feature>
<evidence type="ECO:0000256" key="4">
    <source>
        <dbReference type="ARBA" id="ARBA00022989"/>
    </source>
</evidence>